<dbReference type="EMBL" id="AHMH02000136">
    <property type="protein sequence ID" value="EMM98999.1"/>
    <property type="molecule type" value="Genomic_DNA"/>
</dbReference>
<evidence type="ECO:0000313" key="1">
    <source>
        <dbReference type="EMBL" id="EMM98256.1"/>
    </source>
</evidence>
<organism evidence="3 4">
    <name type="scientific">Leptospira noguchii str. 2007001578</name>
    <dbReference type="NCBI Taxonomy" id="1049974"/>
    <lineage>
        <taxon>Bacteria</taxon>
        <taxon>Pseudomonadati</taxon>
        <taxon>Spirochaetota</taxon>
        <taxon>Spirochaetia</taxon>
        <taxon>Leptospirales</taxon>
        <taxon>Leptospiraceae</taxon>
        <taxon>Leptospira</taxon>
    </lineage>
</organism>
<dbReference type="EMBL" id="AHMH02000159">
    <property type="protein sequence ID" value="EMM98256.1"/>
    <property type="molecule type" value="Genomic_DNA"/>
</dbReference>
<dbReference type="Proteomes" id="UP000012099">
    <property type="component" value="Unassembled WGS sequence"/>
</dbReference>
<accession>A0ABP2T7C8</accession>
<keyword evidence="4" id="KW-1185">Reference proteome</keyword>
<reference evidence="3 4" key="1">
    <citation type="submission" date="2013-01" db="EMBL/GenBank/DDBJ databases">
        <authorList>
            <person name="Harkins D.M."/>
            <person name="Durkin A.S."/>
            <person name="Brinkac L.M."/>
            <person name="Haft D.H."/>
            <person name="Selengut J.D."/>
            <person name="Sanka R."/>
            <person name="DePew J."/>
            <person name="Purushe J."/>
            <person name="Whelen A.C."/>
            <person name="Vinetz J.M."/>
            <person name="Sutton G.G."/>
            <person name="Nierman W.C."/>
            <person name="Fouts D.E."/>
        </authorList>
    </citation>
    <scope>NUCLEOTIDE SEQUENCE [LARGE SCALE GENOMIC DNA]</scope>
    <source>
        <strain evidence="3 4">2007001578</strain>
    </source>
</reference>
<protein>
    <submittedName>
        <fullName evidence="3">Uncharacterized protein</fullName>
    </submittedName>
</protein>
<evidence type="ECO:0000313" key="3">
    <source>
        <dbReference type="EMBL" id="EMN00179.1"/>
    </source>
</evidence>
<dbReference type="EMBL" id="AHMH02000101">
    <property type="protein sequence ID" value="EMN00179.1"/>
    <property type="molecule type" value="Genomic_DNA"/>
</dbReference>
<gene>
    <name evidence="1" type="ORF">LEP1GSC035_0676</name>
    <name evidence="2" type="ORF">LEP1GSC035_2435</name>
    <name evidence="3" type="ORF">LEP1GSC035_2644</name>
</gene>
<comment type="caution">
    <text evidence="3">The sequence shown here is derived from an EMBL/GenBank/DDBJ whole genome shotgun (WGS) entry which is preliminary data.</text>
</comment>
<proteinExistence type="predicted"/>
<sequence>MKFASDSPQFSYVELTLIISKILDYKILLVLKDLFIKKPKNISSKYNLNLLNFKYCFIKIRNEIKFILGRF</sequence>
<evidence type="ECO:0000313" key="2">
    <source>
        <dbReference type="EMBL" id="EMM98999.1"/>
    </source>
</evidence>
<name>A0ABP2T7C8_9LEPT</name>
<evidence type="ECO:0000313" key="4">
    <source>
        <dbReference type="Proteomes" id="UP000012099"/>
    </source>
</evidence>